<feature type="binding site" evidence="14">
    <location>
        <position position="260"/>
    </location>
    <ligand>
        <name>ATP</name>
        <dbReference type="ChEBI" id="CHEBI:30616"/>
    </ligand>
</feature>
<dbReference type="GO" id="GO:0046872">
    <property type="term" value="F:metal ion binding"/>
    <property type="evidence" value="ECO:0007669"/>
    <property type="project" value="UniProtKB-KW"/>
</dbReference>
<feature type="active site" description="N6-AMP-lysine intermediate" evidence="14">
    <location>
        <position position="211"/>
    </location>
</feature>
<keyword evidence="7 14" id="KW-0067">ATP-binding</keyword>
<dbReference type="Gene3D" id="2.40.50.140">
    <property type="entry name" value="Nucleic acid-binding proteins"/>
    <property type="match status" value="1"/>
</dbReference>
<dbReference type="Pfam" id="PF04679">
    <property type="entry name" value="DNA_ligase_A_C"/>
    <property type="match status" value="1"/>
</dbReference>
<dbReference type="GO" id="GO:0003910">
    <property type="term" value="F:DNA ligase (ATP) activity"/>
    <property type="evidence" value="ECO:0007669"/>
    <property type="project" value="UniProtKB-UniRule"/>
</dbReference>
<dbReference type="SUPFAM" id="SSF117018">
    <property type="entry name" value="ATP-dependent DNA ligase DNA-binding domain"/>
    <property type="match status" value="1"/>
</dbReference>
<evidence type="ECO:0000256" key="13">
    <source>
        <dbReference type="ARBA" id="ARBA00054532"/>
    </source>
</evidence>
<dbReference type="GO" id="GO:0051301">
    <property type="term" value="P:cell division"/>
    <property type="evidence" value="ECO:0007669"/>
    <property type="project" value="UniProtKB-KW"/>
</dbReference>
<proteinExistence type="inferred from homology"/>
<dbReference type="PANTHER" id="PTHR45674:SF13">
    <property type="entry name" value="DNA LIGASE-RELATED"/>
    <property type="match status" value="1"/>
</dbReference>
<dbReference type="HAMAP" id="MF_00407">
    <property type="entry name" value="DNA_ligase"/>
    <property type="match status" value="1"/>
</dbReference>
<evidence type="ECO:0000256" key="14">
    <source>
        <dbReference type="HAMAP-Rule" id="MF_00407"/>
    </source>
</evidence>
<dbReference type="PROSITE" id="PS00333">
    <property type="entry name" value="DNA_LIGASE_A2"/>
    <property type="match status" value="1"/>
</dbReference>
<dbReference type="InterPro" id="IPR016059">
    <property type="entry name" value="DNA_ligase_ATP-dep_CS"/>
</dbReference>
<keyword evidence="3 14" id="KW-0235">DNA replication</keyword>
<evidence type="ECO:0000256" key="8">
    <source>
        <dbReference type="ARBA" id="ARBA00022842"/>
    </source>
</evidence>
<evidence type="ECO:0000256" key="9">
    <source>
        <dbReference type="ARBA" id="ARBA00023172"/>
    </source>
</evidence>
<dbReference type="InterPro" id="IPR022865">
    <property type="entry name" value="DNA_ligae_ATP-dep_bac/arc"/>
</dbReference>
<dbReference type="GO" id="GO:0071897">
    <property type="term" value="P:DNA biosynthetic process"/>
    <property type="evidence" value="ECO:0007669"/>
    <property type="project" value="InterPro"/>
</dbReference>
<evidence type="ECO:0000256" key="16">
    <source>
        <dbReference type="RuleBase" id="RU004196"/>
    </source>
</evidence>
<evidence type="ECO:0000256" key="12">
    <source>
        <dbReference type="ARBA" id="ARBA00034003"/>
    </source>
</evidence>
<feature type="binding site" evidence="14">
    <location>
        <position position="216"/>
    </location>
    <ligand>
        <name>ATP</name>
        <dbReference type="ChEBI" id="CHEBI:30616"/>
    </ligand>
</feature>
<dbReference type="Proteomes" id="UP000636888">
    <property type="component" value="Unassembled WGS sequence"/>
</dbReference>
<name>A0A8J7LZA6_9BACT</name>
<dbReference type="CDD" id="cd07901">
    <property type="entry name" value="Adenylation_DNA_ligase_Arch_LigB"/>
    <property type="match status" value="1"/>
</dbReference>
<keyword evidence="10 14" id="KW-0234">DNA repair</keyword>
<keyword evidence="1 14" id="KW-0436">Ligase</keyword>
<evidence type="ECO:0000256" key="4">
    <source>
        <dbReference type="ARBA" id="ARBA00022723"/>
    </source>
</evidence>
<keyword evidence="2 14" id="KW-0132">Cell division</keyword>
<evidence type="ECO:0000256" key="7">
    <source>
        <dbReference type="ARBA" id="ARBA00022840"/>
    </source>
</evidence>
<dbReference type="Pfam" id="PF04675">
    <property type="entry name" value="DNA_ligase_A_N"/>
    <property type="match status" value="1"/>
</dbReference>
<keyword evidence="19" id="KW-1185">Reference proteome</keyword>
<organism evidence="18 19">
    <name type="scientific">Geomesophilobacter sediminis</name>
    <dbReference type="NCBI Taxonomy" id="2798584"/>
    <lineage>
        <taxon>Bacteria</taxon>
        <taxon>Pseudomonadati</taxon>
        <taxon>Thermodesulfobacteriota</taxon>
        <taxon>Desulfuromonadia</taxon>
        <taxon>Geobacterales</taxon>
        <taxon>Geobacteraceae</taxon>
        <taxon>Geomesophilobacter</taxon>
    </lineage>
</organism>
<evidence type="ECO:0000256" key="11">
    <source>
        <dbReference type="ARBA" id="ARBA00023306"/>
    </source>
</evidence>
<comment type="similarity">
    <text evidence="14 16">Belongs to the ATP-dependent DNA ligase family.</text>
</comment>
<dbReference type="InterPro" id="IPR036599">
    <property type="entry name" value="DNA_ligase_N_sf"/>
</dbReference>
<comment type="cofactor">
    <cofactor evidence="14">
        <name>Mg(2+)</name>
        <dbReference type="ChEBI" id="CHEBI:18420"/>
    </cofactor>
</comment>
<evidence type="ECO:0000256" key="6">
    <source>
        <dbReference type="ARBA" id="ARBA00022763"/>
    </source>
</evidence>
<reference evidence="18" key="1">
    <citation type="submission" date="2020-12" db="EMBL/GenBank/DDBJ databases">
        <title>Geomonas sp. Red875, isolated from river sediment.</title>
        <authorList>
            <person name="Xu Z."/>
            <person name="Zhang Z."/>
            <person name="Masuda Y."/>
            <person name="Itoh H."/>
            <person name="Senoo K."/>
        </authorList>
    </citation>
    <scope>NUCLEOTIDE SEQUENCE</scope>
    <source>
        <strain evidence="18">Red875</strain>
    </source>
</reference>
<feature type="domain" description="ATP-dependent DNA ligase family profile" evidence="17">
    <location>
        <begin position="288"/>
        <end position="412"/>
    </location>
</feature>
<evidence type="ECO:0000256" key="15">
    <source>
        <dbReference type="RuleBase" id="RU000617"/>
    </source>
</evidence>
<dbReference type="InterPro" id="IPR050191">
    <property type="entry name" value="ATP-dep_DNA_ligase"/>
</dbReference>
<feature type="binding site" evidence="14">
    <location>
        <position position="372"/>
    </location>
    <ligand>
        <name>ATP</name>
        <dbReference type="ChEBI" id="CHEBI:30616"/>
    </ligand>
</feature>
<dbReference type="Gene3D" id="3.30.470.30">
    <property type="entry name" value="DNA ligase/mRNA capping enzyme"/>
    <property type="match status" value="1"/>
</dbReference>
<dbReference type="SUPFAM" id="SSF56091">
    <property type="entry name" value="DNA ligase/mRNA capping enzyme, catalytic domain"/>
    <property type="match status" value="1"/>
</dbReference>
<feature type="binding site" evidence="14">
    <location>
        <position position="231"/>
    </location>
    <ligand>
        <name>ATP</name>
        <dbReference type="ChEBI" id="CHEBI:30616"/>
    </ligand>
</feature>
<evidence type="ECO:0000256" key="10">
    <source>
        <dbReference type="ARBA" id="ARBA00023204"/>
    </source>
</evidence>
<dbReference type="InterPro" id="IPR012340">
    <property type="entry name" value="NA-bd_OB-fold"/>
</dbReference>
<dbReference type="GO" id="GO:0006281">
    <property type="term" value="P:DNA repair"/>
    <property type="evidence" value="ECO:0007669"/>
    <property type="project" value="UniProtKB-UniRule"/>
</dbReference>
<dbReference type="GO" id="GO:0005524">
    <property type="term" value="F:ATP binding"/>
    <property type="evidence" value="ECO:0007669"/>
    <property type="project" value="UniProtKB-UniRule"/>
</dbReference>
<evidence type="ECO:0000313" key="18">
    <source>
        <dbReference type="EMBL" id="MBJ6726076.1"/>
    </source>
</evidence>
<comment type="function">
    <text evidence="13 14">DNA ligase that seals nicks in double-stranded DNA during DNA replication, DNA recombination and DNA repair.</text>
</comment>
<dbReference type="PROSITE" id="PS00697">
    <property type="entry name" value="DNA_LIGASE_A1"/>
    <property type="match status" value="1"/>
</dbReference>
<comment type="catalytic activity">
    <reaction evidence="12 14 15">
        <text>ATP + (deoxyribonucleotide)n-3'-hydroxyl + 5'-phospho-(deoxyribonucleotide)m = (deoxyribonucleotide)n+m + AMP + diphosphate.</text>
        <dbReference type="EC" id="6.5.1.1"/>
    </reaction>
</comment>
<feature type="binding site" evidence="14">
    <location>
        <position position="378"/>
    </location>
    <ligand>
        <name>ATP</name>
        <dbReference type="ChEBI" id="CHEBI:30616"/>
    </ligand>
</feature>
<dbReference type="FunFam" id="2.40.50.140:FF:000163">
    <property type="entry name" value="Probable DNA ligase"/>
    <property type="match status" value="1"/>
</dbReference>
<dbReference type="InterPro" id="IPR012310">
    <property type="entry name" value="DNA_ligase_ATP-dep_cent"/>
</dbReference>
<gene>
    <name evidence="14" type="primary">lig</name>
    <name evidence="18" type="ORF">JFN93_15265</name>
</gene>
<evidence type="ECO:0000256" key="5">
    <source>
        <dbReference type="ARBA" id="ARBA00022741"/>
    </source>
</evidence>
<keyword evidence="6 14" id="KW-0227">DNA damage</keyword>
<dbReference type="RefSeq" id="WP_199384969.1">
    <property type="nucleotide sequence ID" value="NZ_JAEMHM010000012.1"/>
</dbReference>
<dbReference type="CDD" id="cd07972">
    <property type="entry name" value="OBF_DNA_ligase_Arch_LigB"/>
    <property type="match status" value="1"/>
</dbReference>
<feature type="binding site" evidence="14">
    <location>
        <position position="300"/>
    </location>
    <ligand>
        <name>ATP</name>
        <dbReference type="ChEBI" id="CHEBI:30616"/>
    </ligand>
</feature>
<dbReference type="EMBL" id="JAEMHM010000012">
    <property type="protein sequence ID" value="MBJ6726076.1"/>
    <property type="molecule type" value="Genomic_DNA"/>
</dbReference>
<accession>A0A8J7LZA6</accession>
<dbReference type="SUPFAM" id="SSF50249">
    <property type="entry name" value="Nucleic acid-binding proteins"/>
    <property type="match status" value="1"/>
</dbReference>
<dbReference type="NCBIfam" id="NF002868">
    <property type="entry name" value="PRK03180.1"/>
    <property type="match status" value="1"/>
</dbReference>
<dbReference type="GO" id="GO:0006260">
    <property type="term" value="P:DNA replication"/>
    <property type="evidence" value="ECO:0007669"/>
    <property type="project" value="UniProtKB-UniRule"/>
</dbReference>
<dbReference type="Pfam" id="PF01068">
    <property type="entry name" value="DNA_ligase_A_M"/>
    <property type="match status" value="1"/>
</dbReference>
<comment type="caution">
    <text evidence="14">Lacks conserved residue(s) required for the propagation of feature annotation.</text>
</comment>
<dbReference type="NCBIfam" id="TIGR00574">
    <property type="entry name" value="dnl1"/>
    <property type="match status" value="1"/>
</dbReference>
<evidence type="ECO:0000256" key="1">
    <source>
        <dbReference type="ARBA" id="ARBA00022598"/>
    </source>
</evidence>
<dbReference type="InterPro" id="IPR000977">
    <property type="entry name" value="DNA_ligase_ATP-dep"/>
</dbReference>
<dbReference type="InterPro" id="IPR012308">
    <property type="entry name" value="DNA_ligase_ATP-dep_N"/>
</dbReference>
<dbReference type="GO" id="GO:0006310">
    <property type="term" value="P:DNA recombination"/>
    <property type="evidence" value="ECO:0007669"/>
    <property type="project" value="UniProtKB-UniRule"/>
</dbReference>
<dbReference type="InterPro" id="IPR012309">
    <property type="entry name" value="DNA_ligase_ATP-dep_C"/>
</dbReference>
<dbReference type="PANTHER" id="PTHR45674">
    <property type="entry name" value="DNA LIGASE 1/3 FAMILY MEMBER"/>
    <property type="match status" value="1"/>
</dbReference>
<keyword evidence="8 14" id="KW-0460">Magnesium</keyword>
<dbReference type="EC" id="6.5.1.1" evidence="14"/>
<evidence type="ECO:0000256" key="2">
    <source>
        <dbReference type="ARBA" id="ARBA00022618"/>
    </source>
</evidence>
<dbReference type="GO" id="GO:0003677">
    <property type="term" value="F:DNA binding"/>
    <property type="evidence" value="ECO:0007669"/>
    <property type="project" value="InterPro"/>
</dbReference>
<sequence length="511" mass="55666">MLLDEVVSVSEGLAGTSRRLSKIDLLASLLSRLSGDEIPIAVNYLSGVLRQGRIGVGPARLFRLQAAAAALPTLSLHEVDAAFDAIAADSGAGSQERRRAALAALFQKATRREQDFLIRITLGELRQGALEGVMEEGVARAAGIPVGELRRAAMVAGDLAPVAGALLTRGREGLSAFTLTLFKPVAPMLAQPAADLEEALARLGEADLQWKLDGARVQLHKEGDRVRVYSRNLNDVTDAVPELVEGAREFAAQSLILDGEALALRSDGSPHPFQTTMRRFGRRLGVAEQRRSYPLSPFYFDCLYHDGESLIALPERVRFARLAEVLPPEVVIPRLVTADPARGAQFLAELLELGHEGVMAKAGDFPYEAGRRGYGWLKVKPVQTLDLVILAAEWGHGRRQGTLSNLHLGARDEHGGFVMLGKTFKGLTDAMLAWQTARLLELEVSRDAGTVYVKPELVVEIAFSDIQASPRYPGGFALRFARVKRYRPDKEPAEADTMATIRALFRGRSER</sequence>
<evidence type="ECO:0000259" key="17">
    <source>
        <dbReference type="PROSITE" id="PS50160"/>
    </source>
</evidence>
<keyword evidence="4 14" id="KW-0479">Metal-binding</keyword>
<dbReference type="AlphaFoldDB" id="A0A8J7LZA6"/>
<keyword evidence="9 14" id="KW-0233">DNA recombination</keyword>
<evidence type="ECO:0000256" key="3">
    <source>
        <dbReference type="ARBA" id="ARBA00022705"/>
    </source>
</evidence>
<comment type="caution">
    <text evidence="18">The sequence shown here is derived from an EMBL/GenBank/DDBJ whole genome shotgun (WGS) entry which is preliminary data.</text>
</comment>
<protein>
    <recommendedName>
        <fullName evidence="14">Probable DNA ligase</fullName>
        <ecNumber evidence="14">6.5.1.1</ecNumber>
    </recommendedName>
    <alternativeName>
        <fullName evidence="14">Polydeoxyribonucleotide synthase [ATP]</fullName>
    </alternativeName>
</protein>
<dbReference type="Gene3D" id="1.10.3260.10">
    <property type="entry name" value="DNA ligase, ATP-dependent, N-terminal domain"/>
    <property type="match status" value="1"/>
</dbReference>
<keyword evidence="5 14" id="KW-0547">Nucleotide-binding</keyword>
<keyword evidence="11 14" id="KW-0131">Cell cycle</keyword>
<dbReference type="PROSITE" id="PS50160">
    <property type="entry name" value="DNA_LIGASE_A3"/>
    <property type="match status" value="1"/>
</dbReference>
<evidence type="ECO:0000313" key="19">
    <source>
        <dbReference type="Proteomes" id="UP000636888"/>
    </source>
</evidence>